<comment type="pathway">
    <text evidence="1">Lipid metabolism.</text>
</comment>
<evidence type="ECO:0000256" key="1">
    <source>
        <dbReference type="ARBA" id="ARBA00005189"/>
    </source>
</evidence>
<keyword evidence="2" id="KW-0489">Methyltransferase</keyword>
<dbReference type="GO" id="GO:0032259">
    <property type="term" value="P:methylation"/>
    <property type="evidence" value="ECO:0007669"/>
    <property type="project" value="UniProtKB-KW"/>
</dbReference>
<dbReference type="Gene3D" id="3.40.50.150">
    <property type="entry name" value="Vaccinia Virus protein VP39"/>
    <property type="match status" value="1"/>
</dbReference>
<dbReference type="EMBL" id="JEMC01001490">
    <property type="protein sequence ID" value="KYF96897.1"/>
    <property type="molecule type" value="Genomic_DNA"/>
</dbReference>
<reference evidence="6 7" key="1">
    <citation type="submission" date="2014-02" db="EMBL/GenBank/DDBJ databases">
        <title>The small core and large imbalanced accessory genome model reveals a collaborative survival strategy of Sorangium cellulosum strains in nature.</title>
        <authorList>
            <person name="Han K."/>
            <person name="Peng R."/>
            <person name="Blom J."/>
            <person name="Li Y.-Z."/>
        </authorList>
    </citation>
    <scope>NUCLEOTIDE SEQUENCE [LARGE SCALE GENOMIC DNA]</scope>
    <source>
        <strain evidence="6 7">So0149</strain>
    </source>
</reference>
<dbReference type="SUPFAM" id="SSF53335">
    <property type="entry name" value="S-adenosyl-L-methionine-dependent methyltransferases"/>
    <property type="match status" value="1"/>
</dbReference>
<dbReference type="PANTHER" id="PTHR44307:SF2">
    <property type="entry name" value="PHOSPHOETHANOLAMINE METHYLTRANSFERASE ISOFORM X1"/>
    <property type="match status" value="1"/>
</dbReference>
<dbReference type="Pfam" id="PF08241">
    <property type="entry name" value="Methyltransf_11"/>
    <property type="match status" value="1"/>
</dbReference>
<comment type="pathway">
    <text evidence="4">Phospholipid metabolism.</text>
</comment>
<evidence type="ECO:0000313" key="7">
    <source>
        <dbReference type="Proteomes" id="UP000075515"/>
    </source>
</evidence>
<dbReference type="InterPro" id="IPR013216">
    <property type="entry name" value="Methyltransf_11"/>
</dbReference>
<evidence type="ECO:0000259" key="5">
    <source>
        <dbReference type="Pfam" id="PF08241"/>
    </source>
</evidence>
<proteinExistence type="predicted"/>
<organism evidence="6 7">
    <name type="scientific">Sorangium cellulosum</name>
    <name type="common">Polyangium cellulosum</name>
    <dbReference type="NCBI Taxonomy" id="56"/>
    <lineage>
        <taxon>Bacteria</taxon>
        <taxon>Pseudomonadati</taxon>
        <taxon>Myxococcota</taxon>
        <taxon>Polyangia</taxon>
        <taxon>Polyangiales</taxon>
        <taxon>Polyangiaceae</taxon>
        <taxon>Sorangium</taxon>
    </lineage>
</organism>
<gene>
    <name evidence="6" type="ORF">BE18_20730</name>
</gene>
<accession>A0A150SXL2</accession>
<dbReference type="PANTHER" id="PTHR44307">
    <property type="entry name" value="PHOSPHOETHANOLAMINE METHYLTRANSFERASE"/>
    <property type="match status" value="1"/>
</dbReference>
<feature type="domain" description="Methyltransferase type 11" evidence="5">
    <location>
        <begin position="48"/>
        <end position="141"/>
    </location>
</feature>
<dbReference type="GO" id="GO:0008757">
    <property type="term" value="F:S-adenosylmethionine-dependent methyltransferase activity"/>
    <property type="evidence" value="ECO:0007669"/>
    <property type="project" value="InterPro"/>
</dbReference>
<comment type="caution">
    <text evidence="6">The sequence shown here is derived from an EMBL/GenBank/DDBJ whole genome shotgun (WGS) entry which is preliminary data.</text>
</comment>
<evidence type="ECO:0000313" key="6">
    <source>
        <dbReference type="EMBL" id="KYF96897.1"/>
    </source>
</evidence>
<dbReference type="AlphaFoldDB" id="A0A150SXL2"/>
<evidence type="ECO:0000256" key="4">
    <source>
        <dbReference type="ARBA" id="ARBA00025707"/>
    </source>
</evidence>
<protein>
    <recommendedName>
        <fullName evidence="5">Methyltransferase type 11 domain-containing protein</fullName>
    </recommendedName>
</protein>
<keyword evidence="3" id="KW-0808">Transferase</keyword>
<evidence type="ECO:0000256" key="3">
    <source>
        <dbReference type="ARBA" id="ARBA00022679"/>
    </source>
</evidence>
<dbReference type="Proteomes" id="UP000075515">
    <property type="component" value="Unassembled WGS sequence"/>
</dbReference>
<evidence type="ECO:0000256" key="2">
    <source>
        <dbReference type="ARBA" id="ARBA00022603"/>
    </source>
</evidence>
<sequence length="252" mass="27661">MRDPAYEQFAGGYVNYGLWTSATKSPAEACHHLVDTLFAKLPERGRVLDVAFGKGVSTKRLEERYGAENVAGINIDADQVQIARERGVTCDLRVMDAAKPDFPSESFDGILCIESAFHFQSRAQFLAEAHRLLRPSGVLVMSDILFRTGHGLDPEVFPPENHVSSVDEYRRAYVAAGFSPESVAIDVSSRQQIYPLCAAVAGAFDFFRGRAPGAEPQANGAQAFTAVERFWASFIVSRLVNIQECVLVAARK</sequence>
<dbReference type="InterPro" id="IPR029063">
    <property type="entry name" value="SAM-dependent_MTases_sf"/>
</dbReference>
<dbReference type="CDD" id="cd02440">
    <property type="entry name" value="AdoMet_MTases"/>
    <property type="match status" value="1"/>
</dbReference>
<name>A0A150SXL2_SORCE</name>